<keyword evidence="3" id="KW-0472">Membrane</keyword>
<dbReference type="InterPro" id="IPR004474">
    <property type="entry name" value="LytR_CpsA_psr"/>
</dbReference>
<feature type="transmembrane region" description="Helical" evidence="3">
    <location>
        <begin position="35"/>
        <end position="54"/>
    </location>
</feature>
<feature type="compositionally biased region" description="Gly residues" evidence="2">
    <location>
        <begin position="1"/>
        <end position="14"/>
    </location>
</feature>
<dbReference type="PANTHER" id="PTHR33392">
    <property type="entry name" value="POLYISOPRENYL-TEICHOIC ACID--PEPTIDOGLYCAN TEICHOIC ACID TRANSFERASE TAGU"/>
    <property type="match status" value="1"/>
</dbReference>
<proteinExistence type="inferred from homology"/>
<dbReference type="PANTHER" id="PTHR33392:SF6">
    <property type="entry name" value="POLYISOPRENYL-TEICHOIC ACID--PEPTIDOGLYCAN TEICHOIC ACID TRANSFERASE TAGU"/>
    <property type="match status" value="1"/>
</dbReference>
<dbReference type="Pfam" id="PF03816">
    <property type="entry name" value="LytR_cpsA_psr"/>
    <property type="match status" value="1"/>
</dbReference>
<evidence type="ECO:0000259" key="4">
    <source>
        <dbReference type="Pfam" id="PF03816"/>
    </source>
</evidence>
<sequence length="445" mass="46705">MTRGAGGAEVGPGLGASATGTGLARRRRRNRLRGGALGLAVLVAGGTGAGLAAYTTLSGNITADDAAEAELRRYEKERPTALVKGAQNILLIGSDTRAGGGNTHYGHDSGTERSDTVILLHLAADRRSATAVSLPRDLMVRVPACHRPDGGTGTPALTALNRAYETGGSACTIRTVEKLTDIRVDHHLAVDFSGFKQLVDAMDGVPVCLKEPVDDKDARLRLPAGRVTLNGEQALGYVRARKSLGDGSDTDRMERQQHFLGALLAKARGDDVLMNPAKLYPVLNAATRSLTADPPLASLRGLYQLVRGLRDVPAGQVRFLTVPREAYAHDANRDQLVQPAAGQLFARLRADRPVAVVKDAPRDSRAKSGNSAASESRSGPRTGPVPPTANGDSPVRSDDYVRYVFEHADYADYADRAAGRAATAANPPAPAPTFTGSGAVEDACG</sequence>
<feature type="domain" description="Cell envelope-related transcriptional attenuator" evidence="4">
    <location>
        <begin position="113"/>
        <end position="267"/>
    </location>
</feature>
<dbReference type="EMBL" id="BAABKC010000071">
    <property type="protein sequence ID" value="GAA5066349.1"/>
    <property type="molecule type" value="Genomic_DNA"/>
</dbReference>
<keyword evidence="3" id="KW-0812">Transmembrane</keyword>
<feature type="region of interest" description="Disordered" evidence="2">
    <location>
        <begin position="423"/>
        <end position="445"/>
    </location>
</feature>
<evidence type="ECO:0000256" key="2">
    <source>
        <dbReference type="SAM" id="MobiDB-lite"/>
    </source>
</evidence>
<comment type="similarity">
    <text evidence="1">Belongs to the LytR/CpsA/Psr (LCP) family.</text>
</comment>
<organism evidence="5 6">
    <name type="scientific">Streptomyces similanensis</name>
    <dbReference type="NCBI Taxonomy" id="1274988"/>
    <lineage>
        <taxon>Bacteria</taxon>
        <taxon>Bacillati</taxon>
        <taxon>Actinomycetota</taxon>
        <taxon>Actinomycetes</taxon>
        <taxon>Kitasatosporales</taxon>
        <taxon>Streptomycetaceae</taxon>
        <taxon>Streptomyces</taxon>
    </lineage>
</organism>
<gene>
    <name evidence="5" type="ORF">GCM10023336_47980</name>
</gene>
<feature type="compositionally biased region" description="Polar residues" evidence="2">
    <location>
        <begin position="367"/>
        <end position="379"/>
    </location>
</feature>
<evidence type="ECO:0000313" key="6">
    <source>
        <dbReference type="Proteomes" id="UP001500124"/>
    </source>
</evidence>
<evidence type="ECO:0000313" key="5">
    <source>
        <dbReference type="EMBL" id="GAA5066349.1"/>
    </source>
</evidence>
<dbReference type="InterPro" id="IPR050922">
    <property type="entry name" value="LytR/CpsA/Psr_CW_biosynth"/>
</dbReference>
<evidence type="ECO:0000256" key="1">
    <source>
        <dbReference type="ARBA" id="ARBA00006068"/>
    </source>
</evidence>
<protein>
    <submittedName>
        <fullName evidence="5">LCP family protein</fullName>
    </submittedName>
</protein>
<keyword evidence="3" id="KW-1133">Transmembrane helix</keyword>
<feature type="region of interest" description="Disordered" evidence="2">
    <location>
        <begin position="1"/>
        <end position="27"/>
    </location>
</feature>
<feature type="region of interest" description="Disordered" evidence="2">
    <location>
        <begin position="356"/>
        <end position="396"/>
    </location>
</feature>
<name>A0ABP9KUP5_9ACTN</name>
<dbReference type="Gene3D" id="3.40.630.190">
    <property type="entry name" value="LCP protein"/>
    <property type="match status" value="1"/>
</dbReference>
<comment type="caution">
    <text evidence="5">The sequence shown here is derived from an EMBL/GenBank/DDBJ whole genome shotgun (WGS) entry which is preliminary data.</text>
</comment>
<evidence type="ECO:0000256" key="3">
    <source>
        <dbReference type="SAM" id="Phobius"/>
    </source>
</evidence>
<keyword evidence="6" id="KW-1185">Reference proteome</keyword>
<dbReference type="NCBIfam" id="TIGR00350">
    <property type="entry name" value="lytR_cpsA_psr"/>
    <property type="match status" value="1"/>
</dbReference>
<dbReference type="Proteomes" id="UP001500124">
    <property type="component" value="Unassembled WGS sequence"/>
</dbReference>
<reference evidence="6" key="1">
    <citation type="journal article" date="2019" name="Int. J. Syst. Evol. Microbiol.">
        <title>The Global Catalogue of Microorganisms (GCM) 10K type strain sequencing project: providing services to taxonomists for standard genome sequencing and annotation.</title>
        <authorList>
            <consortium name="The Broad Institute Genomics Platform"/>
            <consortium name="The Broad Institute Genome Sequencing Center for Infectious Disease"/>
            <person name="Wu L."/>
            <person name="Ma J."/>
        </authorList>
    </citation>
    <scope>NUCLEOTIDE SEQUENCE [LARGE SCALE GENOMIC DNA]</scope>
    <source>
        <strain evidence="6">JCM 18410</strain>
    </source>
</reference>
<accession>A0ABP9KUP5</accession>